<dbReference type="Pfam" id="PF15879">
    <property type="entry name" value="MWFE"/>
    <property type="match status" value="1"/>
</dbReference>
<feature type="compositionally biased region" description="Low complexity" evidence="1">
    <location>
        <begin position="66"/>
        <end position="76"/>
    </location>
</feature>
<proteinExistence type="predicted"/>
<dbReference type="Proteomes" id="UP001172684">
    <property type="component" value="Unassembled WGS sequence"/>
</dbReference>
<sequence>MLGMFGFTGAALSKIRHMQNGGKRARHSIDQWDRVCRTPDPANSARVLEMAADSGAAKYDPPSPPSASSSAHSIPSTTTFPSAQPVTQPPSAAPPDEHKTDKHSDGPRQAPNRIPARANRQSRRTARLRAEQSLEGKHDLRLRRDEARGEG</sequence>
<dbReference type="InterPro" id="IPR017384">
    <property type="entry name" value="NADH_Ub_cplx-1_asu_su-1"/>
</dbReference>
<organism evidence="2 3">
    <name type="scientific">Coniosporium apollinis</name>
    <dbReference type="NCBI Taxonomy" id="61459"/>
    <lineage>
        <taxon>Eukaryota</taxon>
        <taxon>Fungi</taxon>
        <taxon>Dikarya</taxon>
        <taxon>Ascomycota</taxon>
        <taxon>Pezizomycotina</taxon>
        <taxon>Dothideomycetes</taxon>
        <taxon>Dothideomycetes incertae sedis</taxon>
        <taxon>Coniosporium</taxon>
    </lineage>
</organism>
<feature type="region of interest" description="Disordered" evidence="1">
    <location>
        <begin position="18"/>
        <end position="151"/>
    </location>
</feature>
<comment type="caution">
    <text evidence="2">The sequence shown here is derived from an EMBL/GenBank/DDBJ whole genome shotgun (WGS) entry which is preliminary data.</text>
</comment>
<feature type="compositionally biased region" description="Basic and acidic residues" evidence="1">
    <location>
        <begin position="128"/>
        <end position="151"/>
    </location>
</feature>
<reference evidence="2" key="1">
    <citation type="submission" date="2022-10" db="EMBL/GenBank/DDBJ databases">
        <title>Culturing micro-colonial fungi from biological soil crusts in the Mojave desert and describing Neophaeococcomyces mojavensis, and introducing the new genera and species Taxawa tesnikishii.</title>
        <authorList>
            <person name="Kurbessoian T."/>
            <person name="Stajich J.E."/>
        </authorList>
    </citation>
    <scope>NUCLEOTIDE SEQUENCE</scope>
    <source>
        <strain evidence="2">TK_1</strain>
    </source>
</reference>
<evidence type="ECO:0008006" key="4">
    <source>
        <dbReference type="Google" id="ProtNLM"/>
    </source>
</evidence>
<protein>
    <recommendedName>
        <fullName evidence="4">NADH dehydrogenase [ubiquinone] 1 alpha subcomplex subunit 1</fullName>
    </recommendedName>
</protein>
<evidence type="ECO:0000313" key="2">
    <source>
        <dbReference type="EMBL" id="KAJ9664646.1"/>
    </source>
</evidence>
<feature type="compositionally biased region" description="Basic and acidic residues" evidence="1">
    <location>
        <begin position="95"/>
        <end position="106"/>
    </location>
</feature>
<name>A0ABQ9NSV5_9PEZI</name>
<evidence type="ECO:0000313" key="3">
    <source>
        <dbReference type="Proteomes" id="UP001172684"/>
    </source>
</evidence>
<dbReference type="EMBL" id="JAPDRL010000036">
    <property type="protein sequence ID" value="KAJ9664646.1"/>
    <property type="molecule type" value="Genomic_DNA"/>
</dbReference>
<feature type="compositionally biased region" description="Basic and acidic residues" evidence="1">
    <location>
        <begin position="27"/>
        <end position="37"/>
    </location>
</feature>
<feature type="compositionally biased region" description="Polar residues" evidence="1">
    <location>
        <begin position="77"/>
        <end position="86"/>
    </location>
</feature>
<accession>A0ABQ9NSV5</accession>
<evidence type="ECO:0000256" key="1">
    <source>
        <dbReference type="SAM" id="MobiDB-lite"/>
    </source>
</evidence>
<keyword evidence="3" id="KW-1185">Reference proteome</keyword>
<gene>
    <name evidence="2" type="ORF">H2201_005160</name>
</gene>